<sequence length="107" mass="12401">MGHVILFGELTPDTSMVTTCTNLAFQYGSTSLWLTGHELRWLAQRVSQYSLRDLVYHNPYQEQIQFEMPRTNLKFSCLLGDLVSLNQLLRKAVTGLYWRTLLTKSMN</sequence>
<keyword evidence="2" id="KW-1185">Reference proteome</keyword>
<reference evidence="1 2" key="1">
    <citation type="submission" date="2020-07" db="EMBL/GenBank/DDBJ databases">
        <title>Spirosoma foliorum sp. nov., isolated from the leaves on the Nejang mountain Korea, Republic of.</title>
        <authorList>
            <person name="Ho H."/>
            <person name="Lee Y.-J."/>
            <person name="Nurcahyanto D.-A."/>
            <person name="Kim S.-G."/>
        </authorList>
    </citation>
    <scope>NUCLEOTIDE SEQUENCE [LARGE SCALE GENOMIC DNA]</scope>
    <source>
        <strain evidence="1 2">PL0136</strain>
    </source>
</reference>
<gene>
    <name evidence="1" type="ORF">H3H32_06675</name>
</gene>
<dbReference type="Proteomes" id="UP000515369">
    <property type="component" value="Chromosome"/>
</dbReference>
<dbReference type="AlphaFoldDB" id="A0A7G5H0G9"/>
<dbReference type="EMBL" id="CP059732">
    <property type="protein sequence ID" value="QMW04611.1"/>
    <property type="molecule type" value="Genomic_DNA"/>
</dbReference>
<accession>A0A7G5H0G9</accession>
<protein>
    <submittedName>
        <fullName evidence="1">Uncharacterized protein</fullName>
    </submittedName>
</protein>
<name>A0A7G5H0G9_9BACT</name>
<dbReference type="KEGG" id="sfol:H3H32_06675"/>
<evidence type="ECO:0000313" key="1">
    <source>
        <dbReference type="EMBL" id="QMW04611.1"/>
    </source>
</evidence>
<proteinExistence type="predicted"/>
<evidence type="ECO:0000313" key="2">
    <source>
        <dbReference type="Proteomes" id="UP000515369"/>
    </source>
</evidence>
<dbReference type="RefSeq" id="WP_182461964.1">
    <property type="nucleotide sequence ID" value="NZ_CP059732.1"/>
</dbReference>
<organism evidence="1 2">
    <name type="scientific">Spirosoma foliorum</name>
    <dbReference type="NCBI Taxonomy" id="2710596"/>
    <lineage>
        <taxon>Bacteria</taxon>
        <taxon>Pseudomonadati</taxon>
        <taxon>Bacteroidota</taxon>
        <taxon>Cytophagia</taxon>
        <taxon>Cytophagales</taxon>
        <taxon>Cytophagaceae</taxon>
        <taxon>Spirosoma</taxon>
    </lineage>
</organism>